<keyword evidence="1" id="KW-0472">Membrane</keyword>
<dbReference type="EMBL" id="JASPKZ010003856">
    <property type="protein sequence ID" value="KAJ9591822.1"/>
    <property type="molecule type" value="Genomic_DNA"/>
</dbReference>
<proteinExistence type="predicted"/>
<dbReference type="AlphaFoldDB" id="A0AAD8EJH7"/>
<evidence type="ECO:0000313" key="3">
    <source>
        <dbReference type="Proteomes" id="UP001233999"/>
    </source>
</evidence>
<evidence type="ECO:0000313" key="2">
    <source>
        <dbReference type="EMBL" id="KAJ9591822.1"/>
    </source>
</evidence>
<gene>
    <name evidence="2" type="ORF">L9F63_001639</name>
</gene>
<keyword evidence="1" id="KW-1133">Transmembrane helix</keyword>
<comment type="caution">
    <text evidence="2">The sequence shown here is derived from an EMBL/GenBank/DDBJ whole genome shotgun (WGS) entry which is preliminary data.</text>
</comment>
<dbReference type="Proteomes" id="UP001233999">
    <property type="component" value="Unassembled WGS sequence"/>
</dbReference>
<feature type="non-terminal residue" evidence="2">
    <location>
        <position position="290"/>
    </location>
</feature>
<feature type="transmembrane region" description="Helical" evidence="1">
    <location>
        <begin position="69"/>
        <end position="97"/>
    </location>
</feature>
<reference evidence="2" key="1">
    <citation type="journal article" date="2023" name="IScience">
        <title>Live-bearing cockroach genome reveals convergent evolutionary mechanisms linked to viviparity in insects and beyond.</title>
        <authorList>
            <person name="Fouks B."/>
            <person name="Harrison M.C."/>
            <person name="Mikhailova A.A."/>
            <person name="Marchal E."/>
            <person name="English S."/>
            <person name="Carruthers M."/>
            <person name="Jennings E.C."/>
            <person name="Chiamaka E.L."/>
            <person name="Frigard R.A."/>
            <person name="Pippel M."/>
            <person name="Attardo G.M."/>
            <person name="Benoit J.B."/>
            <person name="Bornberg-Bauer E."/>
            <person name="Tobe S.S."/>
        </authorList>
    </citation>
    <scope>NUCLEOTIDE SEQUENCE</scope>
    <source>
        <tissue evidence="2">Testes</tissue>
    </source>
</reference>
<feature type="transmembrane region" description="Helical" evidence="1">
    <location>
        <begin position="6"/>
        <end position="23"/>
    </location>
</feature>
<feature type="transmembrane region" description="Helical" evidence="1">
    <location>
        <begin position="152"/>
        <end position="183"/>
    </location>
</feature>
<accession>A0AAD8EJH7</accession>
<evidence type="ECO:0000256" key="1">
    <source>
        <dbReference type="SAM" id="Phobius"/>
    </source>
</evidence>
<reference evidence="2" key="2">
    <citation type="submission" date="2023-05" db="EMBL/GenBank/DDBJ databases">
        <authorList>
            <person name="Fouks B."/>
        </authorList>
    </citation>
    <scope>NUCLEOTIDE SEQUENCE</scope>
    <source>
        <strain evidence="2">Stay&amp;Tobe</strain>
        <tissue evidence="2">Testes</tissue>
    </source>
</reference>
<keyword evidence="3" id="KW-1185">Reference proteome</keyword>
<name>A0AAD8EJH7_DIPPU</name>
<feature type="transmembrane region" description="Helical" evidence="1">
    <location>
        <begin position="35"/>
        <end position="57"/>
    </location>
</feature>
<sequence length="290" mass="33599">MNFHNILKIIIIATQLVGGVPFKTHKNYRNIIHRLTFVTQQILSFVIFMSVLATNIYSQTLWFQTDIQISFVISGFSASFTCLCSYIAGVVISTLYFQKTLNMLNKLLCHFHQHQENLNKIIKRKIVIPLILGGLWISLYVILYALNIDLNIWYILFSCSSVIIHFSMYVSDVQFITFVIIIYKCFYLINCKLVHMYNNINMSNLINSTFKTSSEIVGFPEIDFQKEYVSMDNTRSPVNTLSKLHGSLRMLAQHVNAIYSAHLLLHTLIIYSRLSLSLYNIYYLVILSET</sequence>
<feature type="transmembrane region" description="Helical" evidence="1">
    <location>
        <begin position="126"/>
        <end position="146"/>
    </location>
</feature>
<organism evidence="2 3">
    <name type="scientific">Diploptera punctata</name>
    <name type="common">Pacific beetle cockroach</name>
    <dbReference type="NCBI Taxonomy" id="6984"/>
    <lineage>
        <taxon>Eukaryota</taxon>
        <taxon>Metazoa</taxon>
        <taxon>Ecdysozoa</taxon>
        <taxon>Arthropoda</taxon>
        <taxon>Hexapoda</taxon>
        <taxon>Insecta</taxon>
        <taxon>Pterygota</taxon>
        <taxon>Neoptera</taxon>
        <taxon>Polyneoptera</taxon>
        <taxon>Dictyoptera</taxon>
        <taxon>Blattodea</taxon>
        <taxon>Blaberoidea</taxon>
        <taxon>Blaberidae</taxon>
        <taxon>Diplopterinae</taxon>
        <taxon>Diploptera</taxon>
    </lineage>
</organism>
<protein>
    <submittedName>
        <fullName evidence="2">Uncharacterized protein</fullName>
    </submittedName>
</protein>
<keyword evidence="1" id="KW-0812">Transmembrane</keyword>